<organism evidence="1 2">
    <name type="scientific">Microlunatus phosphovorus (strain ATCC 700054 / DSM 10555 / JCM 9379 / NBRC 101784 / NCIMB 13414 / VKM Ac-1990 / NM-1)</name>
    <dbReference type="NCBI Taxonomy" id="1032480"/>
    <lineage>
        <taxon>Bacteria</taxon>
        <taxon>Bacillati</taxon>
        <taxon>Actinomycetota</taxon>
        <taxon>Actinomycetes</taxon>
        <taxon>Propionibacteriales</taxon>
        <taxon>Propionibacteriaceae</taxon>
        <taxon>Microlunatus</taxon>
    </lineage>
</organism>
<gene>
    <name evidence="1" type="ordered locus">MLP_19400</name>
</gene>
<keyword evidence="2" id="KW-1185">Reference proteome</keyword>
<dbReference type="KEGG" id="mph:MLP_19400"/>
<sequence>MVVTEWRYRFLLDVWAEQRAVGDLPAVVRARVRDLSGDEISYVGSFAEVEAIVEARLDEAGIRPRRWERS</sequence>
<dbReference type="eggNOG" id="ENOG502ZDKR">
    <property type="taxonomic scope" value="Bacteria"/>
</dbReference>
<evidence type="ECO:0000313" key="2">
    <source>
        <dbReference type="Proteomes" id="UP000007947"/>
    </source>
</evidence>
<dbReference type="HOGENOM" id="CLU_2753374_0_0_11"/>
<proteinExistence type="predicted"/>
<accession>F5XT82</accession>
<reference evidence="1 2" key="1">
    <citation type="submission" date="2011-05" db="EMBL/GenBank/DDBJ databases">
        <title>Whole genome sequence of Microlunatus phosphovorus NM-1.</title>
        <authorList>
            <person name="Hosoyama A."/>
            <person name="Sasaki K."/>
            <person name="Harada T."/>
            <person name="Igarashi R."/>
            <person name="Kawakoshi A."/>
            <person name="Sasagawa M."/>
            <person name="Fukada J."/>
            <person name="Nakamura S."/>
            <person name="Katano Y."/>
            <person name="Hanada S."/>
            <person name="Kamagata Y."/>
            <person name="Nakamura N."/>
            <person name="Yamazaki S."/>
            <person name="Fujita N."/>
        </authorList>
    </citation>
    <scope>NUCLEOTIDE SEQUENCE [LARGE SCALE GENOMIC DNA]</scope>
    <source>
        <strain evidence="2">ATCC 700054 / DSM 10555 / JCM 9379 / NBRC 101784 / NCIMB 13414 / VKM Ac-1990 / NM-1</strain>
    </source>
</reference>
<dbReference type="EMBL" id="AP012204">
    <property type="protein sequence ID" value="BAK34954.1"/>
    <property type="molecule type" value="Genomic_DNA"/>
</dbReference>
<protein>
    <submittedName>
        <fullName evidence="1">Uncharacterized protein</fullName>
    </submittedName>
</protein>
<dbReference type="AlphaFoldDB" id="F5XT82"/>
<dbReference type="Proteomes" id="UP000007947">
    <property type="component" value="Chromosome"/>
</dbReference>
<dbReference type="STRING" id="1032480.MLP_19400"/>
<evidence type="ECO:0000313" key="1">
    <source>
        <dbReference type="EMBL" id="BAK34954.1"/>
    </source>
</evidence>
<name>F5XT82_MICPN</name>